<reference evidence="10" key="1">
    <citation type="submission" date="2021-04" db="EMBL/GenBank/DDBJ databases">
        <title>Isolation and polyphasic classification of algal microorganism.</title>
        <authorList>
            <person name="Wang S."/>
        </authorList>
    </citation>
    <scope>NUCLEOTIDE SEQUENCE</scope>
    <source>
        <strain evidence="10">720a</strain>
    </source>
</reference>
<dbReference type="Gene3D" id="3.40.50.200">
    <property type="entry name" value="Peptidase S8/S53 domain"/>
    <property type="match status" value="1"/>
</dbReference>
<evidence type="ECO:0000256" key="2">
    <source>
        <dbReference type="ARBA" id="ARBA00022670"/>
    </source>
</evidence>
<dbReference type="PRINTS" id="PR00723">
    <property type="entry name" value="SUBTILISIN"/>
</dbReference>
<dbReference type="AlphaFoldDB" id="A0A941ICA7"/>
<keyword evidence="2 6" id="KW-0645">Protease</keyword>
<dbReference type="InterPro" id="IPR000209">
    <property type="entry name" value="Peptidase_S8/S53_dom"/>
</dbReference>
<dbReference type="CDD" id="cd07481">
    <property type="entry name" value="Peptidases_S8_BacillopeptidaseF-like"/>
    <property type="match status" value="1"/>
</dbReference>
<evidence type="ECO:0000313" key="10">
    <source>
        <dbReference type="EMBL" id="MBR7795990.1"/>
    </source>
</evidence>
<feature type="domain" description="Peptidase S8/S53" evidence="8">
    <location>
        <begin position="208"/>
        <end position="493"/>
    </location>
</feature>
<keyword evidence="4 6" id="KW-0720">Serine protease</keyword>
<comment type="similarity">
    <text evidence="1 6">Belongs to the peptidase S8 family.</text>
</comment>
<feature type="active site" description="Charge relay system" evidence="5 6">
    <location>
        <position position="441"/>
    </location>
</feature>
<evidence type="ECO:0000259" key="9">
    <source>
        <dbReference type="Pfam" id="PF05922"/>
    </source>
</evidence>
<dbReference type="PROSITE" id="PS00137">
    <property type="entry name" value="SUBTILASE_HIS"/>
    <property type="match status" value="1"/>
</dbReference>
<keyword evidence="3 6" id="KW-0378">Hydrolase</keyword>
<evidence type="ECO:0000256" key="5">
    <source>
        <dbReference type="PIRSR" id="PIRSR615500-1"/>
    </source>
</evidence>
<dbReference type="GO" id="GO:0006508">
    <property type="term" value="P:proteolysis"/>
    <property type="evidence" value="ECO:0007669"/>
    <property type="project" value="UniProtKB-KW"/>
</dbReference>
<comment type="caution">
    <text evidence="10">The sequence shown here is derived from an EMBL/GenBank/DDBJ whole genome shotgun (WGS) entry which is preliminary data.</text>
</comment>
<gene>
    <name evidence="10" type="ORF">KCX74_08025</name>
</gene>
<proteinExistence type="inferred from homology"/>
<dbReference type="Proteomes" id="UP000675284">
    <property type="component" value="Unassembled WGS sequence"/>
</dbReference>
<feature type="domain" description="Inhibitor I9" evidence="9">
    <location>
        <begin position="62"/>
        <end position="171"/>
    </location>
</feature>
<dbReference type="InterPro" id="IPR033857">
    <property type="entry name" value="Bacillopeptidase_F"/>
</dbReference>
<dbReference type="PROSITE" id="PS51892">
    <property type="entry name" value="SUBTILASE"/>
    <property type="match status" value="1"/>
</dbReference>
<evidence type="ECO:0000259" key="8">
    <source>
        <dbReference type="Pfam" id="PF00082"/>
    </source>
</evidence>
<dbReference type="InterPro" id="IPR023828">
    <property type="entry name" value="Peptidase_S8_Ser-AS"/>
</dbReference>
<dbReference type="GO" id="GO:0004252">
    <property type="term" value="F:serine-type endopeptidase activity"/>
    <property type="evidence" value="ECO:0007669"/>
    <property type="project" value="UniProtKB-UniRule"/>
</dbReference>
<feature type="region of interest" description="Disordered" evidence="7">
    <location>
        <begin position="258"/>
        <end position="280"/>
    </location>
</feature>
<feature type="active site" description="Charge relay system" evidence="5 6">
    <location>
        <position position="263"/>
    </location>
</feature>
<evidence type="ECO:0000256" key="6">
    <source>
        <dbReference type="PROSITE-ProRule" id="PRU01240"/>
    </source>
</evidence>
<dbReference type="PANTHER" id="PTHR43399">
    <property type="entry name" value="SUBTILISIN-RELATED"/>
    <property type="match status" value="1"/>
</dbReference>
<keyword evidence="11" id="KW-1185">Reference proteome</keyword>
<dbReference type="InterPro" id="IPR051048">
    <property type="entry name" value="Peptidase_S8/S53_subtilisin"/>
</dbReference>
<dbReference type="InterPro" id="IPR010259">
    <property type="entry name" value="S8pro/Inhibitor_I9"/>
</dbReference>
<dbReference type="EMBL" id="JAGSOT010000019">
    <property type="protein sequence ID" value="MBR7795990.1"/>
    <property type="molecule type" value="Genomic_DNA"/>
</dbReference>
<protein>
    <submittedName>
        <fullName evidence="10">S8 family serine peptidase</fullName>
    </submittedName>
</protein>
<sequence>MKAKRRRQMRTAFSFAATVLLTFSLIVPGVTNAESNGMSNRMVKEKVSKRLIKEFKGDDKLTFLVKFKEKADTMKIAERAKASSQKAQLSAKKAELTQRTAVLTELKETSLNSQQKVRQFLEAEVEKGNVDTFKSYHIVNGMAVTATKKVANKLAAFTEVEKILPNERRQLFTTITKDAEAPASKIANVEWNVERVGAPTVWDMGFDGSGVTVASIDTGVQWDHPALQEKYRGYDNTSGEVNHDFNWFDATAGESAPYDDQGHGTHVTGTMVGSEPDGSNQVGVAPGANWIAVKAFSATGGTDTDLLEAAEWILAPTDAQGNSRVDMAPDVVNNSWGGGPGLNEWYRDVVRNWRAAEIFPEFSAGNTSIYNPGGPESIAVPANYPESFATGATDSNDSLGSFSLQGPSPYDEIKPDISAPGVNIRSSVPGNGYEGGWNGTSMAGPAVSAVVALMKQADSSLTVNEIEEALLATATPLTDNEFPNSPNNGYGYGLVNAYDAVSSIILSLGMQKSMFFLNDHRTALMR</sequence>
<dbReference type="Pfam" id="PF05922">
    <property type="entry name" value="Inhibitor_I9"/>
    <property type="match status" value="1"/>
</dbReference>
<accession>A0A941ICA7</accession>
<dbReference type="PANTHER" id="PTHR43399:SF4">
    <property type="entry name" value="CELL WALL-ASSOCIATED PROTEASE"/>
    <property type="match status" value="1"/>
</dbReference>
<dbReference type="PROSITE" id="PS00138">
    <property type="entry name" value="SUBTILASE_SER"/>
    <property type="match status" value="1"/>
</dbReference>
<name>A0A941ICA7_9BACI</name>
<dbReference type="SUPFAM" id="SSF52743">
    <property type="entry name" value="Subtilisin-like"/>
    <property type="match status" value="1"/>
</dbReference>
<feature type="compositionally biased region" description="Low complexity" evidence="7">
    <location>
        <begin position="264"/>
        <end position="273"/>
    </location>
</feature>
<dbReference type="InterPro" id="IPR022398">
    <property type="entry name" value="Peptidase_S8_His-AS"/>
</dbReference>
<evidence type="ECO:0000256" key="3">
    <source>
        <dbReference type="ARBA" id="ARBA00022801"/>
    </source>
</evidence>
<evidence type="ECO:0000256" key="7">
    <source>
        <dbReference type="SAM" id="MobiDB-lite"/>
    </source>
</evidence>
<evidence type="ECO:0000256" key="1">
    <source>
        <dbReference type="ARBA" id="ARBA00011073"/>
    </source>
</evidence>
<organism evidence="10 11">
    <name type="scientific">Virgibacillus salarius</name>
    <dbReference type="NCBI Taxonomy" id="447199"/>
    <lineage>
        <taxon>Bacteria</taxon>
        <taxon>Bacillati</taxon>
        <taxon>Bacillota</taxon>
        <taxon>Bacilli</taxon>
        <taxon>Bacillales</taxon>
        <taxon>Bacillaceae</taxon>
        <taxon>Virgibacillus</taxon>
    </lineage>
</organism>
<evidence type="ECO:0000313" key="11">
    <source>
        <dbReference type="Proteomes" id="UP000675284"/>
    </source>
</evidence>
<dbReference type="FunFam" id="3.40.50.200:FF:000043">
    <property type="entry name" value="Peptidase S8"/>
    <property type="match status" value="1"/>
</dbReference>
<dbReference type="InterPro" id="IPR015500">
    <property type="entry name" value="Peptidase_S8_subtilisin-rel"/>
</dbReference>
<feature type="active site" description="Charge relay system" evidence="5 6">
    <location>
        <position position="217"/>
    </location>
</feature>
<evidence type="ECO:0000256" key="4">
    <source>
        <dbReference type="ARBA" id="ARBA00022825"/>
    </source>
</evidence>
<dbReference type="InterPro" id="IPR036852">
    <property type="entry name" value="Peptidase_S8/S53_dom_sf"/>
</dbReference>
<dbReference type="Pfam" id="PF00082">
    <property type="entry name" value="Peptidase_S8"/>
    <property type="match status" value="1"/>
</dbReference>